<gene>
    <name evidence="3" type="ORF">KDI_09120</name>
</gene>
<dbReference type="RefSeq" id="WP_149400378.1">
    <property type="nucleotide sequence ID" value="NZ_BIXY01000009.1"/>
</dbReference>
<evidence type="ECO:0000256" key="1">
    <source>
        <dbReference type="SAM" id="MobiDB-lite"/>
    </source>
</evidence>
<dbReference type="EMBL" id="BIXY01000009">
    <property type="protein sequence ID" value="GCF07348.1"/>
    <property type="molecule type" value="Genomic_DNA"/>
</dbReference>
<proteinExistence type="predicted"/>
<keyword evidence="2" id="KW-0472">Membrane</keyword>
<organism evidence="3 4">
    <name type="scientific">Dictyobacter arantiisoli</name>
    <dbReference type="NCBI Taxonomy" id="2014874"/>
    <lineage>
        <taxon>Bacteria</taxon>
        <taxon>Bacillati</taxon>
        <taxon>Chloroflexota</taxon>
        <taxon>Ktedonobacteria</taxon>
        <taxon>Ktedonobacterales</taxon>
        <taxon>Dictyobacteraceae</taxon>
        <taxon>Dictyobacter</taxon>
    </lineage>
</organism>
<name>A0A5A5T7I6_9CHLR</name>
<evidence type="ECO:0000313" key="3">
    <source>
        <dbReference type="EMBL" id="GCF07348.1"/>
    </source>
</evidence>
<reference evidence="3 4" key="1">
    <citation type="submission" date="2019-01" db="EMBL/GenBank/DDBJ databases">
        <title>Draft genome sequence of Dictyobacter sp. Uno17.</title>
        <authorList>
            <person name="Wang C.M."/>
            <person name="Zheng Y."/>
            <person name="Sakai Y."/>
            <person name="Abe K."/>
            <person name="Yokota A."/>
            <person name="Yabe S."/>
        </authorList>
    </citation>
    <scope>NUCLEOTIDE SEQUENCE [LARGE SCALE GENOMIC DNA]</scope>
    <source>
        <strain evidence="3 4">Uno17</strain>
    </source>
</reference>
<dbReference type="Proteomes" id="UP000322530">
    <property type="component" value="Unassembled WGS sequence"/>
</dbReference>
<evidence type="ECO:0000313" key="4">
    <source>
        <dbReference type="Proteomes" id="UP000322530"/>
    </source>
</evidence>
<feature type="transmembrane region" description="Helical" evidence="2">
    <location>
        <begin position="6"/>
        <end position="27"/>
    </location>
</feature>
<dbReference type="AlphaFoldDB" id="A0A5A5T7I6"/>
<feature type="compositionally biased region" description="Basic and acidic residues" evidence="1">
    <location>
        <begin position="53"/>
        <end position="65"/>
    </location>
</feature>
<keyword evidence="4" id="KW-1185">Reference proteome</keyword>
<evidence type="ECO:0000256" key="2">
    <source>
        <dbReference type="SAM" id="Phobius"/>
    </source>
</evidence>
<sequence length="65" mass="7425">MFSQMLPWLIIACLVGVIAGLIIGTYVGSSLLQRHEKAAQPQPLTYPQGPTRYLDDDHYDRRPRR</sequence>
<keyword evidence="2" id="KW-1133">Transmembrane helix</keyword>
<comment type="caution">
    <text evidence="3">The sequence shown here is derived from an EMBL/GenBank/DDBJ whole genome shotgun (WGS) entry which is preliminary data.</text>
</comment>
<accession>A0A5A5T7I6</accession>
<keyword evidence="2" id="KW-0812">Transmembrane</keyword>
<protein>
    <submittedName>
        <fullName evidence="3">Uncharacterized protein</fullName>
    </submittedName>
</protein>
<feature type="region of interest" description="Disordered" evidence="1">
    <location>
        <begin position="38"/>
        <end position="65"/>
    </location>
</feature>